<dbReference type="Proteomes" id="UP000184267">
    <property type="component" value="Unassembled WGS sequence"/>
</dbReference>
<evidence type="ECO:0000313" key="2">
    <source>
        <dbReference type="EMBL" id="OJT11422.1"/>
    </source>
</evidence>
<feature type="compositionally biased region" description="Basic and acidic residues" evidence="1">
    <location>
        <begin position="22"/>
        <end position="33"/>
    </location>
</feature>
<comment type="caution">
    <text evidence="2">The sequence shown here is derived from an EMBL/GenBank/DDBJ whole genome shotgun (WGS) entry which is preliminary data.</text>
</comment>
<reference evidence="2 3" key="1">
    <citation type="submission" date="2016-10" db="EMBL/GenBank/DDBJ databases">
        <title>Genome sequence of the basidiomycete white-rot fungus Trametes pubescens.</title>
        <authorList>
            <person name="Makela M.R."/>
            <person name="Granchi Z."/>
            <person name="Peng M."/>
            <person name="De Vries R.P."/>
            <person name="Grigoriev I."/>
            <person name="Riley R."/>
            <person name="Hilden K."/>
        </authorList>
    </citation>
    <scope>NUCLEOTIDE SEQUENCE [LARGE SCALE GENOMIC DNA]</scope>
    <source>
        <strain evidence="2 3">FBCC735</strain>
    </source>
</reference>
<organism evidence="2 3">
    <name type="scientific">Trametes pubescens</name>
    <name type="common">White-rot fungus</name>
    <dbReference type="NCBI Taxonomy" id="154538"/>
    <lineage>
        <taxon>Eukaryota</taxon>
        <taxon>Fungi</taxon>
        <taxon>Dikarya</taxon>
        <taxon>Basidiomycota</taxon>
        <taxon>Agaricomycotina</taxon>
        <taxon>Agaricomycetes</taxon>
        <taxon>Polyporales</taxon>
        <taxon>Polyporaceae</taxon>
        <taxon>Trametes</taxon>
    </lineage>
</organism>
<dbReference type="EMBL" id="MNAD01000643">
    <property type="protein sequence ID" value="OJT11422.1"/>
    <property type="molecule type" value="Genomic_DNA"/>
</dbReference>
<dbReference type="AlphaFoldDB" id="A0A1M2VV60"/>
<protein>
    <submittedName>
        <fullName evidence="2">Uncharacterized protein</fullName>
    </submittedName>
</protein>
<accession>A0A1M2VV60</accession>
<evidence type="ECO:0000313" key="3">
    <source>
        <dbReference type="Proteomes" id="UP000184267"/>
    </source>
</evidence>
<keyword evidence="3" id="KW-1185">Reference proteome</keyword>
<feature type="region of interest" description="Disordered" evidence="1">
    <location>
        <begin position="22"/>
        <end position="56"/>
    </location>
</feature>
<sequence>MTQLEMEMDIDDHAMTDVDKVKTRVQSREDARRTWAAKSSQESEESERTRYRRTSV</sequence>
<proteinExistence type="predicted"/>
<gene>
    <name evidence="2" type="ORF">TRAPUB_12066</name>
</gene>
<evidence type="ECO:0000256" key="1">
    <source>
        <dbReference type="SAM" id="MobiDB-lite"/>
    </source>
</evidence>
<name>A0A1M2VV60_TRAPU</name>